<dbReference type="InterPro" id="IPR032874">
    <property type="entry name" value="DDE_dom"/>
</dbReference>
<sequence>MQLADLLKETLDVDSQDIWENERTPTLVRRFGVHLHTAGLSIRETVAILDILGFQRSHGAVWQWVHRLADSETDPPTTKPSRVAVDETAVQIDTDWYWLYAAVDLDSLYLLDIDVFSRHGTNPAAAFLHRLTEKYNVSETDFLVDGYGYRTALSRLELSGQVEYSDRNHIEKWFHTLKQRTDRFHTCWVDSRPAVTEWCQQFKRYYNQQRPDQALNGKTPAEVLN</sequence>
<dbReference type="Proteomes" id="UP000766550">
    <property type="component" value="Unassembled WGS sequence"/>
</dbReference>
<keyword evidence="3" id="KW-1185">Reference proteome</keyword>
<dbReference type="OrthoDB" id="359563at2157"/>
<proteinExistence type="predicted"/>
<dbReference type="PANTHER" id="PTHR39967:SF1">
    <property type="entry name" value="ISH14-TYPE TRANSPOSASE HSIRS44"/>
    <property type="match status" value="1"/>
</dbReference>
<feature type="domain" description="DDE" evidence="1">
    <location>
        <begin position="82"/>
        <end position="178"/>
    </location>
</feature>
<comment type="caution">
    <text evidence="2">The sequence shown here is derived from an EMBL/GenBank/DDBJ whole genome shotgun (WGS) entry which is preliminary data.</text>
</comment>
<name>A0A8J7YD07_9EURY</name>
<dbReference type="InterPro" id="IPR012337">
    <property type="entry name" value="RNaseH-like_sf"/>
</dbReference>
<evidence type="ECO:0000259" key="1">
    <source>
        <dbReference type="Pfam" id="PF13610"/>
    </source>
</evidence>
<dbReference type="SUPFAM" id="SSF53098">
    <property type="entry name" value="Ribonuclease H-like"/>
    <property type="match status" value="1"/>
</dbReference>
<dbReference type="InterPro" id="IPR047930">
    <property type="entry name" value="Transpos_IS6"/>
</dbReference>
<protein>
    <submittedName>
        <fullName evidence="2">IS6 family transposase</fullName>
    </submittedName>
</protein>
<gene>
    <name evidence="2" type="ORF">KTS45_19445</name>
</gene>
<dbReference type="Pfam" id="PF13610">
    <property type="entry name" value="DDE_Tnp_IS240"/>
    <property type="match status" value="1"/>
</dbReference>
<accession>A0A8J7YD07</accession>
<reference evidence="2 3" key="1">
    <citation type="submission" date="2021-06" db="EMBL/GenBank/DDBJ databases">
        <title>New haloarchaea isolates fom saline soil.</title>
        <authorList>
            <person name="Duran-Viseras A."/>
            <person name="Sanchez-Porro C.S."/>
            <person name="Ventosa A."/>
        </authorList>
    </citation>
    <scope>NUCLEOTIDE SEQUENCE [LARGE SCALE GENOMIC DNA]</scope>
    <source>
        <strain evidence="2 3">JCM 183640</strain>
    </source>
</reference>
<dbReference type="PANTHER" id="PTHR39967">
    <property type="match status" value="1"/>
</dbReference>
<dbReference type="EMBL" id="JAHQXF010000005">
    <property type="protein sequence ID" value="MBV0926386.1"/>
    <property type="molecule type" value="Genomic_DNA"/>
</dbReference>
<dbReference type="RefSeq" id="WP_162319487.1">
    <property type="nucleotide sequence ID" value="NZ_JAHQXF010000005.1"/>
</dbReference>
<evidence type="ECO:0000313" key="3">
    <source>
        <dbReference type="Proteomes" id="UP000766550"/>
    </source>
</evidence>
<evidence type="ECO:0000313" key="2">
    <source>
        <dbReference type="EMBL" id="MBV0926386.1"/>
    </source>
</evidence>
<organism evidence="2 3">
    <name type="scientific">Haloarcula limicola</name>
    <dbReference type="NCBI Taxonomy" id="1429915"/>
    <lineage>
        <taxon>Archaea</taxon>
        <taxon>Methanobacteriati</taxon>
        <taxon>Methanobacteriota</taxon>
        <taxon>Stenosarchaea group</taxon>
        <taxon>Halobacteria</taxon>
        <taxon>Halobacteriales</taxon>
        <taxon>Haloarculaceae</taxon>
        <taxon>Haloarcula</taxon>
    </lineage>
</organism>
<dbReference type="NCBIfam" id="NF033587">
    <property type="entry name" value="transpos_IS6"/>
    <property type="match status" value="1"/>
</dbReference>
<dbReference type="AlphaFoldDB" id="A0A8J7YD07"/>